<reference evidence="1 2" key="1">
    <citation type="submission" date="2018-11" db="EMBL/GenBank/DDBJ databases">
        <title>Genomic Encyclopedia of Type Strains, Phase IV (KMG-IV): sequencing the most valuable type-strain genomes for metagenomic binning, comparative biology and taxonomic classification.</title>
        <authorList>
            <person name="Goeker M."/>
        </authorList>
    </citation>
    <scope>NUCLEOTIDE SEQUENCE [LARGE SCALE GENOMIC DNA]</scope>
    <source>
        <strain evidence="1 2">DSM 102936</strain>
    </source>
</reference>
<dbReference type="RefSeq" id="WP_211328060.1">
    <property type="nucleotide sequence ID" value="NZ_RKRE01000001.1"/>
</dbReference>
<sequence>MVKSLAGTDLLEREIRARIRLDFRGVSRPGRLLFGGKTTEKAAEDAREQQAALFRNVPLQGIRIEDINMSWEVYTVTDEVTGAEVAFAPLELTVVAEGIDDLVRLVFREEFRKIEILEPENVVLSRYEMERFFFRIGEELARYRVALERKYNGR</sequence>
<dbReference type="EMBL" id="RKRE01000001">
    <property type="protein sequence ID" value="RPF49924.1"/>
    <property type="molecule type" value="Genomic_DNA"/>
</dbReference>
<evidence type="ECO:0000313" key="2">
    <source>
        <dbReference type="Proteomes" id="UP000282654"/>
    </source>
</evidence>
<organism evidence="1 2">
    <name type="scientific">Thermodesulfitimonas autotrophica</name>
    <dbReference type="NCBI Taxonomy" id="1894989"/>
    <lineage>
        <taxon>Bacteria</taxon>
        <taxon>Bacillati</taxon>
        <taxon>Bacillota</taxon>
        <taxon>Clostridia</taxon>
        <taxon>Thermoanaerobacterales</taxon>
        <taxon>Thermoanaerobacteraceae</taxon>
        <taxon>Thermodesulfitimonas</taxon>
    </lineage>
</organism>
<proteinExistence type="predicted"/>
<dbReference type="AlphaFoldDB" id="A0A3N5AY11"/>
<dbReference type="Proteomes" id="UP000282654">
    <property type="component" value="Unassembled WGS sequence"/>
</dbReference>
<protein>
    <submittedName>
        <fullName evidence="1">Uncharacterized protein</fullName>
    </submittedName>
</protein>
<accession>A0A3N5AY11</accession>
<gene>
    <name evidence="1" type="ORF">EDD75_0750</name>
</gene>
<evidence type="ECO:0000313" key="1">
    <source>
        <dbReference type="EMBL" id="RPF49924.1"/>
    </source>
</evidence>
<keyword evidence="2" id="KW-1185">Reference proteome</keyword>
<name>A0A3N5AY11_9THEO</name>
<comment type="caution">
    <text evidence="1">The sequence shown here is derived from an EMBL/GenBank/DDBJ whole genome shotgun (WGS) entry which is preliminary data.</text>
</comment>